<accession>V6U336</accession>
<reference evidence="1 2" key="2">
    <citation type="journal article" date="2013" name="Genome Biol. Evol.">
        <title>Genome sequencing of Giardia lamblia genotypes A2 and B isolates (DH and GS) and comparative analysis with the genomes of genotypes A1 and E (WB and Pig).</title>
        <authorList>
            <person name="Adam R.D."/>
            <person name="Dahlstrom E.W."/>
            <person name="Martens C.A."/>
            <person name="Bruno D.P."/>
            <person name="Barbian K.D."/>
            <person name="Ricklefs S.M."/>
            <person name="Hernandez M.M."/>
            <person name="Narla N.P."/>
            <person name="Patel R.B."/>
            <person name="Porcella S.F."/>
            <person name="Nash T.E."/>
        </authorList>
    </citation>
    <scope>NUCLEOTIDE SEQUENCE [LARGE SCALE GENOMIC DNA]</scope>
    <source>
        <strain evidence="1 2">GS</strain>
    </source>
</reference>
<feature type="non-terminal residue" evidence="1">
    <location>
        <position position="1"/>
    </location>
</feature>
<dbReference type="Proteomes" id="UP000018040">
    <property type="component" value="Unassembled WGS sequence"/>
</dbReference>
<reference evidence="2" key="1">
    <citation type="submission" date="2012-02" db="EMBL/GenBank/DDBJ databases">
        <title>Genome sequencing of Giardia lamblia Genotypes A2 and B isolates (DH and GS) and comparative analysis with the genomes of Genotypes A1 and E (WB and Pig).</title>
        <authorList>
            <person name="Adam R."/>
            <person name="Dahlstrom E."/>
            <person name="Martens C."/>
            <person name="Bruno D."/>
            <person name="Barbian K."/>
            <person name="Porcella S.F."/>
            <person name="Nash T."/>
        </authorList>
    </citation>
    <scope>NUCLEOTIDE SEQUENCE</scope>
    <source>
        <strain evidence="2">GS</strain>
    </source>
</reference>
<dbReference type="EMBL" id="AHHH01000003">
    <property type="protein sequence ID" value="ESU45613.1"/>
    <property type="molecule type" value="Genomic_DNA"/>
</dbReference>
<protein>
    <recommendedName>
        <fullName evidence="3">Variant-specific surface protein</fullName>
    </recommendedName>
</protein>
<dbReference type="AlphaFoldDB" id="V6U336"/>
<proteinExistence type="predicted"/>
<gene>
    <name evidence="1" type="ORF">GSB_151328</name>
</gene>
<sequence length="87" mass="8797">VTLLVNACSVSGGVQCIVWSSRWMTCDATRHALCGAQGCARATEVRDLCGAMGVLEDAEGGTGGGELSHTGGVGLQHAVRVGGVLLR</sequence>
<evidence type="ECO:0000313" key="1">
    <source>
        <dbReference type="EMBL" id="ESU45613.1"/>
    </source>
</evidence>
<evidence type="ECO:0000313" key="2">
    <source>
        <dbReference type="Proteomes" id="UP000018040"/>
    </source>
</evidence>
<comment type="caution">
    <text evidence="1">The sequence shown here is derived from an EMBL/GenBank/DDBJ whole genome shotgun (WGS) entry which is preliminary data.</text>
</comment>
<organism evidence="1 2">
    <name type="scientific">Giardia intestinalis</name>
    <name type="common">Giardia lamblia</name>
    <dbReference type="NCBI Taxonomy" id="5741"/>
    <lineage>
        <taxon>Eukaryota</taxon>
        <taxon>Metamonada</taxon>
        <taxon>Diplomonadida</taxon>
        <taxon>Hexamitidae</taxon>
        <taxon>Giardiinae</taxon>
        <taxon>Giardia</taxon>
    </lineage>
</organism>
<name>V6U336_GIAIN</name>
<evidence type="ECO:0008006" key="3">
    <source>
        <dbReference type="Google" id="ProtNLM"/>
    </source>
</evidence>